<name>A0A5B8XQF6_9DELT</name>
<comment type="function">
    <text evidence="5">Responsible for synthesis of pseudouridine from uracil.</text>
</comment>
<evidence type="ECO:0000256" key="2">
    <source>
        <dbReference type="ARBA" id="ARBA00023235"/>
    </source>
</evidence>
<dbReference type="InterPro" id="IPR050188">
    <property type="entry name" value="RluA_PseudoU_synthase"/>
</dbReference>
<sequence>MSATRFSTIPISLRKPLSTSFSLTTATSKAQCGDVKTVVFEFEIEDDAGKRLDVFLAEQDDPPISRSQIKKAIDGGDIRVNTTRVKAGYTLREGDLVVWEYAPPVAPNLEPEDIDLEILYEDADLAVVNKPHGMVVHPAPGHPSGTLVNALLYHFKDLPGVGGVLRPGIVHRIDKDTSGALAISKSDAGHQHLSALFKAHTIAREYHALVFGPGLEERGTIKTLYGRKPNDRIRYSSKVESGKVAITHYEVAERFHNGVCLVVCRLETGRTHQIRVHLSDINAPLLGDQVYGGKAASQCKLISRQALHAKTLGFPTLDGADILSEASYPADFSEALEALRAGKDWR</sequence>
<dbReference type="NCBIfam" id="TIGR00005">
    <property type="entry name" value="rluA_subfam"/>
    <property type="match status" value="1"/>
</dbReference>
<evidence type="ECO:0000313" key="8">
    <source>
        <dbReference type="Proteomes" id="UP000321595"/>
    </source>
</evidence>
<dbReference type="Proteomes" id="UP000321595">
    <property type="component" value="Chromosome"/>
</dbReference>
<gene>
    <name evidence="7" type="ORF">FRD01_03275</name>
</gene>
<evidence type="ECO:0000256" key="1">
    <source>
        <dbReference type="ARBA" id="ARBA00010876"/>
    </source>
</evidence>
<dbReference type="Gene3D" id="3.10.290.10">
    <property type="entry name" value="RNA-binding S4 domain"/>
    <property type="match status" value="1"/>
</dbReference>
<dbReference type="InterPro" id="IPR006225">
    <property type="entry name" value="PsdUridine_synth_RluC/D"/>
</dbReference>
<dbReference type="KEGG" id="bbae:FRD01_03275"/>
<evidence type="ECO:0000256" key="3">
    <source>
        <dbReference type="PIRSR" id="PIRSR606225-1"/>
    </source>
</evidence>
<comment type="catalytic activity">
    <reaction evidence="5">
        <text>a uridine in RNA = a pseudouridine in RNA</text>
        <dbReference type="Rhea" id="RHEA:48348"/>
        <dbReference type="Rhea" id="RHEA-COMP:12068"/>
        <dbReference type="Rhea" id="RHEA-COMP:12069"/>
        <dbReference type="ChEBI" id="CHEBI:65314"/>
        <dbReference type="ChEBI" id="CHEBI:65315"/>
    </reaction>
</comment>
<dbReference type="AlphaFoldDB" id="A0A5B8XQF6"/>
<dbReference type="InterPro" id="IPR036986">
    <property type="entry name" value="S4_RNA-bd_sf"/>
</dbReference>
<dbReference type="GO" id="GO:0120159">
    <property type="term" value="F:rRNA pseudouridine synthase activity"/>
    <property type="evidence" value="ECO:0007669"/>
    <property type="project" value="UniProtKB-ARBA"/>
</dbReference>
<dbReference type="SMART" id="SM00363">
    <property type="entry name" value="S4"/>
    <property type="match status" value="1"/>
</dbReference>
<comment type="similarity">
    <text evidence="1 5">Belongs to the pseudouridine synthase RluA family.</text>
</comment>
<proteinExistence type="inferred from homology"/>
<dbReference type="EMBL" id="CP042467">
    <property type="protein sequence ID" value="QED26293.1"/>
    <property type="molecule type" value="Genomic_DNA"/>
</dbReference>
<dbReference type="GO" id="GO:0003723">
    <property type="term" value="F:RNA binding"/>
    <property type="evidence" value="ECO:0007669"/>
    <property type="project" value="UniProtKB-KW"/>
</dbReference>
<dbReference type="Pfam" id="PF00849">
    <property type="entry name" value="PseudoU_synth_2"/>
    <property type="match status" value="1"/>
</dbReference>
<evidence type="ECO:0000313" key="7">
    <source>
        <dbReference type="EMBL" id="QED26293.1"/>
    </source>
</evidence>
<dbReference type="OrthoDB" id="128480at2"/>
<dbReference type="InterPro" id="IPR002942">
    <property type="entry name" value="S4_RNA-bd"/>
</dbReference>
<dbReference type="PANTHER" id="PTHR21600:SF44">
    <property type="entry name" value="RIBOSOMAL LARGE SUBUNIT PSEUDOURIDINE SYNTHASE D"/>
    <property type="match status" value="1"/>
</dbReference>
<dbReference type="CDD" id="cd00165">
    <property type="entry name" value="S4"/>
    <property type="match status" value="1"/>
</dbReference>
<dbReference type="InterPro" id="IPR006145">
    <property type="entry name" value="PsdUridine_synth_RsuA/RluA"/>
</dbReference>
<feature type="domain" description="RNA-binding S4" evidence="6">
    <location>
        <begin position="50"/>
        <end position="110"/>
    </location>
</feature>
<dbReference type="Pfam" id="PF01479">
    <property type="entry name" value="S4"/>
    <property type="match status" value="1"/>
</dbReference>
<dbReference type="GO" id="GO:0000455">
    <property type="term" value="P:enzyme-directed rRNA pseudouridine synthesis"/>
    <property type="evidence" value="ECO:0007669"/>
    <property type="project" value="UniProtKB-ARBA"/>
</dbReference>
<dbReference type="PROSITE" id="PS50889">
    <property type="entry name" value="S4"/>
    <property type="match status" value="1"/>
</dbReference>
<protein>
    <recommendedName>
        <fullName evidence="5">Pseudouridine synthase</fullName>
        <ecNumber evidence="5">5.4.99.-</ecNumber>
    </recommendedName>
</protein>
<dbReference type="Gene3D" id="3.30.2350.10">
    <property type="entry name" value="Pseudouridine synthase"/>
    <property type="match status" value="1"/>
</dbReference>
<dbReference type="SUPFAM" id="SSF55174">
    <property type="entry name" value="Alpha-L RNA-binding motif"/>
    <property type="match status" value="1"/>
</dbReference>
<keyword evidence="8" id="KW-1185">Reference proteome</keyword>
<reference evidence="7 8" key="1">
    <citation type="submission" date="2019-08" db="EMBL/GenBank/DDBJ databases">
        <authorList>
            <person name="Liang Q."/>
        </authorList>
    </citation>
    <scope>NUCLEOTIDE SEQUENCE [LARGE SCALE GENOMIC DNA]</scope>
    <source>
        <strain evidence="7 8">V1718</strain>
    </source>
</reference>
<evidence type="ECO:0000256" key="4">
    <source>
        <dbReference type="PROSITE-ProRule" id="PRU00182"/>
    </source>
</evidence>
<keyword evidence="4" id="KW-0694">RNA-binding</keyword>
<dbReference type="PANTHER" id="PTHR21600">
    <property type="entry name" value="MITOCHONDRIAL RNA PSEUDOURIDINE SYNTHASE"/>
    <property type="match status" value="1"/>
</dbReference>
<feature type="active site" evidence="3">
    <location>
        <position position="174"/>
    </location>
</feature>
<dbReference type="CDD" id="cd02869">
    <property type="entry name" value="PseudoU_synth_RluA_like"/>
    <property type="match status" value="1"/>
</dbReference>
<dbReference type="InterPro" id="IPR020103">
    <property type="entry name" value="PsdUridine_synth_cat_dom_sf"/>
</dbReference>
<dbReference type="EC" id="5.4.99.-" evidence="5"/>
<accession>A0A5B8XQF6</accession>
<dbReference type="SUPFAM" id="SSF55120">
    <property type="entry name" value="Pseudouridine synthase"/>
    <property type="match status" value="1"/>
</dbReference>
<organism evidence="7 8">
    <name type="scientific">Microvenator marinus</name>
    <dbReference type="NCBI Taxonomy" id="2600177"/>
    <lineage>
        <taxon>Bacteria</taxon>
        <taxon>Deltaproteobacteria</taxon>
        <taxon>Bradymonadales</taxon>
        <taxon>Microvenatoraceae</taxon>
        <taxon>Microvenator</taxon>
    </lineage>
</organism>
<keyword evidence="2 5" id="KW-0413">Isomerase</keyword>
<evidence type="ECO:0000259" key="6">
    <source>
        <dbReference type="SMART" id="SM00363"/>
    </source>
</evidence>
<evidence type="ECO:0000256" key="5">
    <source>
        <dbReference type="RuleBase" id="RU362028"/>
    </source>
</evidence>